<feature type="compositionally biased region" description="Low complexity" evidence="1">
    <location>
        <begin position="207"/>
        <end position="217"/>
    </location>
</feature>
<dbReference type="Proteomes" id="UP000061569">
    <property type="component" value="Chromosome"/>
</dbReference>
<dbReference type="AlphaFoldDB" id="A0A0S2DKT5"/>
<proteinExistence type="predicted"/>
<organism evidence="2 3">
    <name type="scientific">Lysobacter enzymogenes</name>
    <dbReference type="NCBI Taxonomy" id="69"/>
    <lineage>
        <taxon>Bacteria</taxon>
        <taxon>Pseudomonadati</taxon>
        <taxon>Pseudomonadota</taxon>
        <taxon>Gammaproteobacteria</taxon>
        <taxon>Lysobacterales</taxon>
        <taxon>Lysobacteraceae</taxon>
        <taxon>Lysobacter</taxon>
    </lineage>
</organism>
<gene>
    <name evidence="2" type="ORF">GLE_3917</name>
</gene>
<dbReference type="OrthoDB" id="6028279at2"/>
<dbReference type="STRING" id="69.GLE_3917"/>
<dbReference type="EMBL" id="CP013140">
    <property type="protein sequence ID" value="ALN59259.1"/>
    <property type="molecule type" value="Genomic_DNA"/>
</dbReference>
<accession>A0A0S2DKT5</accession>
<name>A0A0S2DKT5_LYSEN</name>
<evidence type="ECO:0000313" key="3">
    <source>
        <dbReference type="Proteomes" id="UP000061569"/>
    </source>
</evidence>
<evidence type="ECO:0000256" key="1">
    <source>
        <dbReference type="SAM" id="MobiDB-lite"/>
    </source>
</evidence>
<protein>
    <submittedName>
        <fullName evidence="2">Uncharacterized protein</fullName>
    </submittedName>
</protein>
<dbReference type="KEGG" id="lez:GLE_3917"/>
<feature type="region of interest" description="Disordered" evidence="1">
    <location>
        <begin position="206"/>
        <end position="226"/>
    </location>
</feature>
<reference evidence="2 3" key="1">
    <citation type="submission" date="2015-11" db="EMBL/GenBank/DDBJ databases">
        <title>Genome sequences of Lysobacter enzymogenes strain C3 and Lysobacter antibioticus ATCC 29479.</title>
        <authorList>
            <person name="Kobayashi D.Y."/>
        </authorList>
    </citation>
    <scope>NUCLEOTIDE SEQUENCE [LARGE SCALE GENOMIC DNA]</scope>
    <source>
        <strain evidence="2 3">C3</strain>
    </source>
</reference>
<dbReference type="PATRIC" id="fig|69.6.peg.3854"/>
<evidence type="ECO:0000313" key="2">
    <source>
        <dbReference type="EMBL" id="ALN59259.1"/>
    </source>
</evidence>
<sequence length="226" mass="23349">MTSPGTPAPGQGGPNRRLAAEIDAREYRRRRPGPILLMGAAVIAALVLTDIVRSNLRQSQIEADAAARAAAQRTAAAAAAAPAATTTATGPSASDRIVGRAFDTMLAELRARSAASAEARERTARYRSLLQRTVAASRLELEIERFECGPHLCIGSLSGDAAAYARFGDAARKAQPPLSAFADWSAAADAGTDAGATQHRFLLPLNAGADADGAPAPAREEPGARP</sequence>